<dbReference type="EMBL" id="LYXE01000009">
    <property type="protein sequence ID" value="PDW01269.1"/>
    <property type="molecule type" value="Genomic_DNA"/>
</dbReference>
<dbReference type="Proteomes" id="UP000220922">
    <property type="component" value="Unassembled WGS sequence"/>
</dbReference>
<keyword evidence="2" id="KW-1185">Reference proteome</keyword>
<reference evidence="1 2" key="1">
    <citation type="submission" date="2016-05" db="EMBL/GenBank/DDBJ databases">
        <authorList>
            <person name="Lavstsen T."/>
            <person name="Jespersen J.S."/>
        </authorList>
    </citation>
    <scope>NUCLEOTIDE SEQUENCE [LARGE SCALE GENOMIC DNA]</scope>
    <source>
        <strain evidence="1 2">B7-9</strain>
    </source>
</reference>
<sequence>MQLLLRANGQQAVITMEQAGDQVLMVGEYRYRPAQMARKVRRLAGAMWGADLASDILNERLTFEALDSGKPGGPWTDSGSFSPRSGSFVSLGRWDEDGTVGIALHELAHEMHLRRGGYDASDGVVREAVSLMAEREAGLERTFEREPYYTASNLISQLAALNAFSRQPFHKRWDELMELTSDTGLSDLVNFYLDKSERFGLERWLKRFTEDLDLRDAILGKLAATTLRYSLELRRKLVGNLVRCGPQVQPDQLAYVLDSIITLDRRYPGDDLGRIIDFCFAPHMQPKRRLLALG</sequence>
<evidence type="ECO:0000313" key="2">
    <source>
        <dbReference type="Proteomes" id="UP000220922"/>
    </source>
</evidence>
<gene>
    <name evidence="1" type="ORF">A9Q02_07500</name>
</gene>
<proteinExistence type="predicted"/>
<comment type="caution">
    <text evidence="1">The sequence shown here is derived from an EMBL/GenBank/DDBJ whole genome shotgun (WGS) entry which is preliminary data.</text>
</comment>
<evidence type="ECO:0000313" key="1">
    <source>
        <dbReference type="EMBL" id="PDW01269.1"/>
    </source>
</evidence>
<dbReference type="OrthoDB" id="147356at2"/>
<accession>A0A2H3L3K2</accession>
<dbReference type="AlphaFoldDB" id="A0A2H3L3K2"/>
<protein>
    <submittedName>
        <fullName evidence="1">Uncharacterized protein</fullName>
    </submittedName>
</protein>
<dbReference type="RefSeq" id="WP_097650413.1">
    <property type="nucleotide sequence ID" value="NZ_LYXE01000009.1"/>
</dbReference>
<name>A0A2H3L3K2_9CHLR</name>
<organism evidence="1 2">
    <name type="scientific">Candidatus Chloroploca asiatica</name>
    <dbReference type="NCBI Taxonomy" id="1506545"/>
    <lineage>
        <taxon>Bacteria</taxon>
        <taxon>Bacillati</taxon>
        <taxon>Chloroflexota</taxon>
        <taxon>Chloroflexia</taxon>
        <taxon>Chloroflexales</taxon>
        <taxon>Chloroflexineae</taxon>
        <taxon>Oscillochloridaceae</taxon>
        <taxon>Candidatus Chloroploca</taxon>
    </lineage>
</organism>